<dbReference type="EMBL" id="SFCI01000877">
    <property type="protein sequence ID" value="TFY77566.1"/>
    <property type="molecule type" value="Genomic_DNA"/>
</dbReference>
<dbReference type="AlphaFoldDB" id="A0A4Y9ZRT1"/>
<proteinExistence type="predicted"/>
<gene>
    <name evidence="1" type="ORF">EWM64_g6443</name>
</gene>
<protein>
    <submittedName>
        <fullName evidence="1">Uncharacterized protein</fullName>
    </submittedName>
</protein>
<accession>A0A4Y9ZRT1</accession>
<dbReference type="OrthoDB" id="10628073at2759"/>
<organism evidence="1 2">
    <name type="scientific">Hericium alpestre</name>
    <dbReference type="NCBI Taxonomy" id="135208"/>
    <lineage>
        <taxon>Eukaryota</taxon>
        <taxon>Fungi</taxon>
        <taxon>Dikarya</taxon>
        <taxon>Basidiomycota</taxon>
        <taxon>Agaricomycotina</taxon>
        <taxon>Agaricomycetes</taxon>
        <taxon>Russulales</taxon>
        <taxon>Hericiaceae</taxon>
        <taxon>Hericium</taxon>
    </lineage>
</organism>
<reference evidence="1 2" key="1">
    <citation type="submission" date="2019-02" db="EMBL/GenBank/DDBJ databases">
        <title>Genome sequencing of the rare red list fungi Hericium alpestre (H. flagellum).</title>
        <authorList>
            <person name="Buettner E."/>
            <person name="Kellner H."/>
        </authorList>
    </citation>
    <scope>NUCLEOTIDE SEQUENCE [LARGE SCALE GENOMIC DNA]</scope>
    <source>
        <strain evidence="1 2">DSM 108284</strain>
    </source>
</reference>
<evidence type="ECO:0000313" key="1">
    <source>
        <dbReference type="EMBL" id="TFY77566.1"/>
    </source>
</evidence>
<name>A0A4Y9ZRT1_9AGAM</name>
<keyword evidence="2" id="KW-1185">Reference proteome</keyword>
<dbReference type="Proteomes" id="UP000298061">
    <property type="component" value="Unassembled WGS sequence"/>
</dbReference>
<evidence type="ECO:0000313" key="2">
    <source>
        <dbReference type="Proteomes" id="UP000298061"/>
    </source>
</evidence>
<comment type="caution">
    <text evidence="1">The sequence shown here is derived from an EMBL/GenBank/DDBJ whole genome shotgun (WGS) entry which is preliminary data.</text>
</comment>
<sequence length="192" mass="22627">MALELLRKQTIQHRLRHDLESLFYLAVWWAVEKDSTDNHGAHNALAKWNQGPEDKVALVKRDFLEKSFIVSKVTFTGPYFMFDESLQQLRETFQEVNFKLQKLDEQETEDRVSADIAERKVLQVQQTSEREQTALMETIEDDDLDLEIVSKKKRNKKKLEVKDMETLDGSVDYEVFLDAFDLRPKSRSTRRT</sequence>